<feature type="transmembrane region" description="Helical" evidence="5">
    <location>
        <begin position="380"/>
        <end position="402"/>
    </location>
</feature>
<keyword evidence="3 5" id="KW-1133">Transmembrane helix</keyword>
<gene>
    <name evidence="6" type="ORF">METZ01_LOCUS138939</name>
</gene>
<accession>A0A381Z9U6</accession>
<feature type="transmembrane region" description="Helical" evidence="5">
    <location>
        <begin position="12"/>
        <end position="38"/>
    </location>
</feature>
<evidence type="ECO:0000256" key="1">
    <source>
        <dbReference type="ARBA" id="ARBA00004127"/>
    </source>
</evidence>
<feature type="transmembrane region" description="Helical" evidence="5">
    <location>
        <begin position="354"/>
        <end position="374"/>
    </location>
</feature>
<feature type="transmembrane region" description="Helical" evidence="5">
    <location>
        <begin position="137"/>
        <end position="161"/>
    </location>
</feature>
<evidence type="ECO:0008006" key="7">
    <source>
        <dbReference type="Google" id="ProtNLM"/>
    </source>
</evidence>
<evidence type="ECO:0000256" key="2">
    <source>
        <dbReference type="ARBA" id="ARBA00022692"/>
    </source>
</evidence>
<evidence type="ECO:0000256" key="3">
    <source>
        <dbReference type="ARBA" id="ARBA00022989"/>
    </source>
</evidence>
<evidence type="ECO:0000256" key="4">
    <source>
        <dbReference type="ARBA" id="ARBA00023136"/>
    </source>
</evidence>
<dbReference type="InterPro" id="IPR036259">
    <property type="entry name" value="MFS_trans_sf"/>
</dbReference>
<reference evidence="6" key="1">
    <citation type="submission" date="2018-05" db="EMBL/GenBank/DDBJ databases">
        <authorList>
            <person name="Lanie J.A."/>
            <person name="Ng W.-L."/>
            <person name="Kazmierczak K.M."/>
            <person name="Andrzejewski T.M."/>
            <person name="Davidsen T.M."/>
            <person name="Wayne K.J."/>
            <person name="Tettelin H."/>
            <person name="Glass J.I."/>
            <person name="Rusch D."/>
            <person name="Podicherti R."/>
            <person name="Tsui H.-C.T."/>
            <person name="Winkler M.E."/>
        </authorList>
    </citation>
    <scope>NUCLEOTIDE SEQUENCE</scope>
</reference>
<dbReference type="PANTHER" id="PTHR23519:SF1">
    <property type="entry name" value="AUTOPHAGY-RELATED PROTEIN 22"/>
    <property type="match status" value="1"/>
</dbReference>
<feature type="transmembrane region" description="Helical" evidence="5">
    <location>
        <begin position="50"/>
        <end position="69"/>
    </location>
</feature>
<feature type="transmembrane region" description="Helical" evidence="5">
    <location>
        <begin position="293"/>
        <end position="311"/>
    </location>
</feature>
<dbReference type="InterPro" id="IPR011701">
    <property type="entry name" value="MFS"/>
</dbReference>
<sequence length="406" mass="44483">MPKRELSRSKLGIVSWVFYDMGNTLFSAGIVGLVFPLWLTRDMAGNDGTFGFALSISMVIVFILSPVAGTISDVTKRKMPFLLFTTLVAIFATALIGVFNYEASIVLFCAAVILIHLANIFYNALLADITTESNVGYIGGLGVGIGYIGAIFAVVCGLLFYDSEGPVFLFKLMALLMLFLVLPLFLSGRYFIGNSEIAEFRSVLLAALRQAFLSLWQARKKKVWAMFLFARFWYFSSIYAGSVFAVLYGVETVDLSEREVQLILAVGIIFGIPSGAFWGFLVDKYGSFLNLKINVVAWFLILGLAALLPVFDLPGELWWAVGVMSGVFMAGLYVSERPFVLSMSEPGTVSEYFAVYNMVGRLAAITGPFAWGYISSTLGLGQVASITWLSMCSLIGFLILVCTKLE</sequence>
<feature type="transmembrane region" description="Helical" evidence="5">
    <location>
        <begin position="223"/>
        <end position="250"/>
    </location>
</feature>
<proteinExistence type="predicted"/>
<organism evidence="6">
    <name type="scientific">marine metagenome</name>
    <dbReference type="NCBI Taxonomy" id="408172"/>
    <lineage>
        <taxon>unclassified sequences</taxon>
        <taxon>metagenomes</taxon>
        <taxon>ecological metagenomes</taxon>
    </lineage>
</organism>
<feature type="transmembrane region" description="Helical" evidence="5">
    <location>
        <begin position="81"/>
        <end position="99"/>
    </location>
</feature>
<dbReference type="AlphaFoldDB" id="A0A381Z9U6"/>
<dbReference type="SUPFAM" id="SSF103473">
    <property type="entry name" value="MFS general substrate transporter"/>
    <property type="match status" value="1"/>
</dbReference>
<protein>
    <recommendedName>
        <fullName evidence="7">Major facilitator superfamily (MFS) profile domain-containing protein</fullName>
    </recommendedName>
</protein>
<dbReference type="Gene3D" id="1.20.1250.20">
    <property type="entry name" value="MFS general substrate transporter like domains"/>
    <property type="match status" value="2"/>
</dbReference>
<feature type="transmembrane region" description="Helical" evidence="5">
    <location>
        <begin position="317"/>
        <end position="334"/>
    </location>
</feature>
<dbReference type="InterPro" id="IPR050495">
    <property type="entry name" value="ATG22/LtaA_families"/>
</dbReference>
<comment type="subcellular location">
    <subcellularLocation>
        <location evidence="1">Endomembrane system</location>
        <topology evidence="1">Multi-pass membrane protein</topology>
    </subcellularLocation>
</comment>
<keyword evidence="4 5" id="KW-0472">Membrane</keyword>
<evidence type="ECO:0000256" key="5">
    <source>
        <dbReference type="SAM" id="Phobius"/>
    </source>
</evidence>
<keyword evidence="2 5" id="KW-0812">Transmembrane</keyword>
<dbReference type="Pfam" id="PF07690">
    <property type="entry name" value="MFS_1"/>
    <property type="match status" value="1"/>
</dbReference>
<dbReference type="EMBL" id="UINC01020516">
    <property type="protein sequence ID" value="SVA86085.1"/>
    <property type="molecule type" value="Genomic_DNA"/>
</dbReference>
<feature type="transmembrane region" description="Helical" evidence="5">
    <location>
        <begin position="262"/>
        <end position="281"/>
    </location>
</feature>
<dbReference type="GO" id="GO:0022857">
    <property type="term" value="F:transmembrane transporter activity"/>
    <property type="evidence" value="ECO:0007669"/>
    <property type="project" value="InterPro"/>
</dbReference>
<name>A0A381Z9U6_9ZZZZ</name>
<dbReference type="GO" id="GO:0012505">
    <property type="term" value="C:endomembrane system"/>
    <property type="evidence" value="ECO:0007669"/>
    <property type="project" value="UniProtKB-SubCell"/>
</dbReference>
<feature type="transmembrane region" description="Helical" evidence="5">
    <location>
        <begin position="105"/>
        <end position="125"/>
    </location>
</feature>
<feature type="transmembrane region" description="Helical" evidence="5">
    <location>
        <begin position="167"/>
        <end position="186"/>
    </location>
</feature>
<dbReference type="PANTHER" id="PTHR23519">
    <property type="entry name" value="AUTOPHAGY-RELATED PROTEIN 22"/>
    <property type="match status" value="1"/>
</dbReference>
<evidence type="ECO:0000313" key="6">
    <source>
        <dbReference type="EMBL" id="SVA86085.1"/>
    </source>
</evidence>